<dbReference type="Proteomes" id="UP000053599">
    <property type="component" value="Unassembled WGS sequence"/>
</dbReference>
<feature type="compositionally biased region" description="Basic residues" evidence="1">
    <location>
        <begin position="256"/>
        <end position="265"/>
    </location>
</feature>
<keyword evidence="2" id="KW-0812">Transmembrane</keyword>
<evidence type="ECO:0000256" key="2">
    <source>
        <dbReference type="SAM" id="Phobius"/>
    </source>
</evidence>
<dbReference type="EMBL" id="KN846952">
    <property type="protein sequence ID" value="KIV84023.1"/>
    <property type="molecule type" value="Genomic_DNA"/>
</dbReference>
<organism evidence="3 4">
    <name type="scientific">Exophiala sideris</name>
    <dbReference type="NCBI Taxonomy" id="1016849"/>
    <lineage>
        <taxon>Eukaryota</taxon>
        <taxon>Fungi</taxon>
        <taxon>Dikarya</taxon>
        <taxon>Ascomycota</taxon>
        <taxon>Pezizomycotina</taxon>
        <taxon>Eurotiomycetes</taxon>
        <taxon>Chaetothyriomycetidae</taxon>
        <taxon>Chaetothyriales</taxon>
        <taxon>Herpotrichiellaceae</taxon>
        <taxon>Exophiala</taxon>
    </lineage>
</organism>
<gene>
    <name evidence="3" type="ORF">PV11_05999</name>
</gene>
<keyword evidence="2" id="KW-0472">Membrane</keyword>
<dbReference type="HOGENOM" id="CLU_022544_0_0_1"/>
<protein>
    <recommendedName>
        <fullName evidence="5">Extracellular membrane protein CFEM domain-containing protein</fullName>
    </recommendedName>
</protein>
<feature type="transmembrane region" description="Helical" evidence="2">
    <location>
        <begin position="227"/>
        <end position="251"/>
    </location>
</feature>
<feature type="region of interest" description="Disordered" evidence="1">
    <location>
        <begin position="256"/>
        <end position="294"/>
    </location>
</feature>
<feature type="region of interest" description="Disordered" evidence="1">
    <location>
        <begin position="699"/>
        <end position="752"/>
    </location>
</feature>
<evidence type="ECO:0000313" key="4">
    <source>
        <dbReference type="Proteomes" id="UP000053599"/>
    </source>
</evidence>
<dbReference type="OrthoDB" id="3946741at2759"/>
<proteinExistence type="predicted"/>
<dbReference type="AlphaFoldDB" id="A0A0D1ZBB9"/>
<evidence type="ECO:0000256" key="1">
    <source>
        <dbReference type="SAM" id="MobiDB-lite"/>
    </source>
</evidence>
<feature type="compositionally biased region" description="Polar residues" evidence="1">
    <location>
        <begin position="725"/>
        <end position="749"/>
    </location>
</feature>
<sequence>MRFRPWTSPVPALAAADGGLLRARTASTSTCLPESLLSIVPQCAIDCIQSFAFTFYPGSTCEDNQDLNRLCTQKNTAGLTIGEGSLQCVVSFCAGAEQVDLQVYGICDGIAGAQPETVRTITATLLATSSASTSAMETLPAIIGTPVSTQQISTIVMATSTPPVATATTNTAPPVSTASSQPSGVNGMSTSSINTISGMSSTTQATPVATNMSYQTNSTAGLSTTQIIAIAVGAGATVVVVFALLMLVYCIRRRRRERRRSHRRSRVVETTPPPPNYQSPYSRTSPTFEETSPSLAASNANGRFYAAQQPMEEKRRSFWRRSIRPEEIGVAVSPKLGVEGSPVSVSSQQSMARLLPTMPARALWPTPLDLESTRDRRRYTQRPMSEATVLEEEPEWNATGPESIIIDNQPFILERPPPARKQKSIPPPLRLPVVTSNRARNAPQAVPMPLTPTYDNGNVKILSSPGTFGSPPFMVANTTQTYEGGAPPLPVLERKLAPSSTYANKTIGRSMPPARLPLRATNSQNASEIVRPPYNTAPPAPDAAAPALTRTTSISSEYTEIEEDTTPEEINKQLGLSANPPTPSIFAGSSIYSYGGPRSPIKDLRYPSIPRSAAISRQAEKPSQMRGSVGVATLSHPRLTRNQLVRAEASFVQTDTTSSDGYLSDDTIEWPVPPIPDRDSRRGTMAAAETLKSSMAKLRNNQSSTNRQPLSQMGNPSLNEMLRSEGTTTKVIVPQRSPSTKARLTPSKSKTGDLYLTVEI</sequence>
<evidence type="ECO:0008006" key="5">
    <source>
        <dbReference type="Google" id="ProtNLM"/>
    </source>
</evidence>
<evidence type="ECO:0000313" key="3">
    <source>
        <dbReference type="EMBL" id="KIV84023.1"/>
    </source>
</evidence>
<accession>A0A0D1ZBB9</accession>
<dbReference type="STRING" id="1016849.A0A0D1ZBB9"/>
<feature type="compositionally biased region" description="Polar residues" evidence="1">
    <location>
        <begin position="699"/>
        <end position="718"/>
    </location>
</feature>
<feature type="region of interest" description="Disordered" evidence="1">
    <location>
        <begin position="656"/>
        <end position="683"/>
    </location>
</feature>
<feature type="compositionally biased region" description="Polar residues" evidence="1">
    <location>
        <begin position="278"/>
        <end position="294"/>
    </location>
</feature>
<name>A0A0D1ZBB9_9EURO</name>
<feature type="compositionally biased region" description="Low complexity" evidence="1">
    <location>
        <begin position="166"/>
        <end position="180"/>
    </location>
</feature>
<keyword evidence="2" id="KW-1133">Transmembrane helix</keyword>
<feature type="region of interest" description="Disordered" evidence="1">
    <location>
        <begin position="166"/>
        <end position="186"/>
    </location>
</feature>
<reference evidence="3 4" key="1">
    <citation type="submission" date="2015-01" db="EMBL/GenBank/DDBJ databases">
        <title>The Genome Sequence of Exophiala sideris CBS121828.</title>
        <authorList>
            <consortium name="The Broad Institute Genomics Platform"/>
            <person name="Cuomo C."/>
            <person name="de Hoog S."/>
            <person name="Gorbushina A."/>
            <person name="Stielow B."/>
            <person name="Teixiera M."/>
            <person name="Abouelleil A."/>
            <person name="Chapman S.B."/>
            <person name="Priest M."/>
            <person name="Young S.K."/>
            <person name="Wortman J."/>
            <person name="Nusbaum C."/>
            <person name="Birren B."/>
        </authorList>
    </citation>
    <scope>NUCLEOTIDE SEQUENCE [LARGE SCALE GENOMIC DNA]</scope>
    <source>
        <strain evidence="3 4">CBS 121828</strain>
    </source>
</reference>